<dbReference type="GO" id="GO:0008270">
    <property type="term" value="F:zinc ion binding"/>
    <property type="evidence" value="ECO:0007669"/>
    <property type="project" value="UniProtKB-KW"/>
</dbReference>
<reference evidence="5" key="2">
    <citation type="journal article" date="2024" name="Plant">
        <title>Genomic evolution and insights into agronomic trait innovations of Sesamum species.</title>
        <authorList>
            <person name="Miao H."/>
            <person name="Wang L."/>
            <person name="Qu L."/>
            <person name="Liu H."/>
            <person name="Sun Y."/>
            <person name="Le M."/>
            <person name="Wang Q."/>
            <person name="Wei S."/>
            <person name="Zheng Y."/>
            <person name="Lin W."/>
            <person name="Duan Y."/>
            <person name="Cao H."/>
            <person name="Xiong S."/>
            <person name="Wang X."/>
            <person name="Wei L."/>
            <person name="Li C."/>
            <person name="Ma Q."/>
            <person name="Ju M."/>
            <person name="Zhao R."/>
            <person name="Li G."/>
            <person name="Mu C."/>
            <person name="Tian Q."/>
            <person name="Mei H."/>
            <person name="Zhang T."/>
            <person name="Gao T."/>
            <person name="Zhang H."/>
        </authorList>
    </citation>
    <scope>NUCLEOTIDE SEQUENCE</scope>
    <source>
        <strain evidence="5">G02</strain>
    </source>
</reference>
<keyword evidence="1" id="KW-0862">Zinc</keyword>
<evidence type="ECO:0000259" key="4">
    <source>
        <dbReference type="PROSITE" id="PS50158"/>
    </source>
</evidence>
<evidence type="ECO:0000256" key="3">
    <source>
        <dbReference type="SAM" id="MobiDB-lite"/>
    </source>
</evidence>
<feature type="coiled-coil region" evidence="2">
    <location>
        <begin position="93"/>
        <end position="120"/>
    </location>
</feature>
<dbReference type="AlphaFoldDB" id="A0AAW2U947"/>
<organism evidence="5">
    <name type="scientific">Sesamum radiatum</name>
    <name type="common">Black benniseed</name>
    <dbReference type="NCBI Taxonomy" id="300843"/>
    <lineage>
        <taxon>Eukaryota</taxon>
        <taxon>Viridiplantae</taxon>
        <taxon>Streptophyta</taxon>
        <taxon>Embryophyta</taxon>
        <taxon>Tracheophyta</taxon>
        <taxon>Spermatophyta</taxon>
        <taxon>Magnoliopsida</taxon>
        <taxon>eudicotyledons</taxon>
        <taxon>Gunneridae</taxon>
        <taxon>Pentapetalae</taxon>
        <taxon>asterids</taxon>
        <taxon>lamiids</taxon>
        <taxon>Lamiales</taxon>
        <taxon>Pedaliaceae</taxon>
        <taxon>Sesamum</taxon>
    </lineage>
</organism>
<proteinExistence type="predicted"/>
<name>A0AAW2U947_SESRA</name>
<dbReference type="PANTHER" id="PTHR15503">
    <property type="entry name" value="LDOC1 RELATED"/>
    <property type="match status" value="1"/>
</dbReference>
<evidence type="ECO:0000256" key="1">
    <source>
        <dbReference type="PROSITE-ProRule" id="PRU00047"/>
    </source>
</evidence>
<accession>A0AAW2U947</accession>
<evidence type="ECO:0000313" key="5">
    <source>
        <dbReference type="EMBL" id="KAL0413404.1"/>
    </source>
</evidence>
<dbReference type="InterPro" id="IPR005162">
    <property type="entry name" value="Retrotrans_gag_dom"/>
</dbReference>
<feature type="region of interest" description="Disordered" evidence="3">
    <location>
        <begin position="129"/>
        <end position="188"/>
    </location>
</feature>
<feature type="compositionally biased region" description="Polar residues" evidence="3">
    <location>
        <begin position="9"/>
        <end position="20"/>
    </location>
</feature>
<feature type="compositionally biased region" description="Pro residues" evidence="3">
    <location>
        <begin position="168"/>
        <end position="183"/>
    </location>
</feature>
<keyword evidence="1" id="KW-0479">Metal-binding</keyword>
<dbReference type="PROSITE" id="PS50158">
    <property type="entry name" value="ZF_CCHC"/>
    <property type="match status" value="1"/>
</dbReference>
<protein>
    <recommendedName>
        <fullName evidence="4">CCHC-type domain-containing protein</fullName>
    </recommendedName>
</protein>
<comment type="caution">
    <text evidence="5">The sequence shown here is derived from an EMBL/GenBank/DDBJ whole genome shotgun (WGS) entry which is preliminary data.</text>
</comment>
<dbReference type="GO" id="GO:0003676">
    <property type="term" value="F:nucleic acid binding"/>
    <property type="evidence" value="ECO:0007669"/>
    <property type="project" value="InterPro"/>
</dbReference>
<sequence>MEPFGKPRTSAQRDFSQPTRDMTDRVMTALGHSGDFAKSVVELQKLLDKSRAEKEYWKEEAMRWDLCCRARTGKIVGLEGKLEEQTQVGKAQIEQLQVEIRDLKHNKQSLHHEISNLREIIDNLVAAQGEEDPEGDPEEDQEENENENDEDPKNGLDLFARTVNSEPPLQPPPPPPPVLPQNPPRANYQGLRHEDLVAIATVVAQTIIQTQKQQQAQATPQPPTILGEAAKWWEGVSLVMLTEGPITWARFREAYLRHYFPNAIRLQKIAEFDNLTQTPGMSVVEYLAKFHALGKYSHHHHGRPPTQDKQINQEIEKSHHLGECRRRIGACFRCAQGGHKVSKCPQSDPRVNAPVPRLLNPTPSQRPKGNARIFAMTQAEAANGEDVVTDTITVDNLGKIVKFHYTNGEGFSFQSRSNKIGGYSIVREFADVFPDDLPGPPPNREIEFEVNLVPRATPVSKTPYRMALAELKELKK</sequence>
<feature type="region of interest" description="Disordered" evidence="3">
    <location>
        <begin position="1"/>
        <end position="20"/>
    </location>
</feature>
<dbReference type="EMBL" id="JACGWJ010000006">
    <property type="protein sequence ID" value="KAL0413404.1"/>
    <property type="molecule type" value="Genomic_DNA"/>
</dbReference>
<feature type="region of interest" description="Disordered" evidence="3">
    <location>
        <begin position="343"/>
        <end position="369"/>
    </location>
</feature>
<gene>
    <name evidence="5" type="ORF">Sradi_1542100</name>
</gene>
<reference evidence="5" key="1">
    <citation type="submission" date="2020-06" db="EMBL/GenBank/DDBJ databases">
        <authorList>
            <person name="Li T."/>
            <person name="Hu X."/>
            <person name="Zhang T."/>
            <person name="Song X."/>
            <person name="Zhang H."/>
            <person name="Dai N."/>
            <person name="Sheng W."/>
            <person name="Hou X."/>
            <person name="Wei L."/>
        </authorList>
    </citation>
    <scope>NUCLEOTIDE SEQUENCE</scope>
    <source>
        <strain evidence="5">G02</strain>
        <tissue evidence="5">Leaf</tissue>
    </source>
</reference>
<keyword evidence="1" id="KW-0863">Zinc-finger</keyword>
<feature type="domain" description="CCHC-type" evidence="4">
    <location>
        <begin position="331"/>
        <end position="346"/>
    </location>
</feature>
<feature type="compositionally biased region" description="Acidic residues" evidence="3">
    <location>
        <begin position="129"/>
        <end position="150"/>
    </location>
</feature>
<dbReference type="InterPro" id="IPR032567">
    <property type="entry name" value="RTL1-rel"/>
</dbReference>
<dbReference type="Pfam" id="PF03732">
    <property type="entry name" value="Retrotrans_gag"/>
    <property type="match status" value="1"/>
</dbReference>
<keyword evidence="2" id="KW-0175">Coiled coil</keyword>
<dbReference type="PANTHER" id="PTHR15503:SF45">
    <property type="entry name" value="RNA-DIRECTED DNA POLYMERASE HOMOLOG"/>
    <property type="match status" value="1"/>
</dbReference>
<evidence type="ECO:0000256" key="2">
    <source>
        <dbReference type="SAM" id="Coils"/>
    </source>
</evidence>
<dbReference type="InterPro" id="IPR001878">
    <property type="entry name" value="Znf_CCHC"/>
</dbReference>